<dbReference type="SMART" id="SM00220">
    <property type="entry name" value="S_TKc"/>
    <property type="match status" value="1"/>
</dbReference>
<dbReference type="CDD" id="cd05117">
    <property type="entry name" value="STKc_CAMK"/>
    <property type="match status" value="1"/>
</dbReference>
<dbReference type="PROSITE" id="PS00107">
    <property type="entry name" value="PROTEIN_KINASE_ATP"/>
    <property type="match status" value="1"/>
</dbReference>
<evidence type="ECO:0000259" key="12">
    <source>
        <dbReference type="PROSITE" id="PS50222"/>
    </source>
</evidence>
<dbReference type="Pfam" id="PF00069">
    <property type="entry name" value="Pkinase"/>
    <property type="match status" value="1"/>
</dbReference>
<dbReference type="PROSITE" id="PS00018">
    <property type="entry name" value="EF_HAND_1"/>
    <property type="match status" value="4"/>
</dbReference>
<feature type="compositionally biased region" description="Basic residues" evidence="10">
    <location>
        <begin position="23"/>
        <end position="37"/>
    </location>
</feature>
<feature type="compositionally biased region" description="Basic and acidic residues" evidence="10">
    <location>
        <begin position="38"/>
        <end position="55"/>
    </location>
</feature>
<evidence type="ECO:0000256" key="5">
    <source>
        <dbReference type="ARBA" id="ARBA00022777"/>
    </source>
</evidence>
<proteinExistence type="inferred from homology"/>
<evidence type="ECO:0000256" key="4">
    <source>
        <dbReference type="ARBA" id="ARBA00022741"/>
    </source>
</evidence>
<dbReference type="Gene3D" id="1.10.510.10">
    <property type="entry name" value="Transferase(Phosphotransferase) domain 1"/>
    <property type="match status" value="1"/>
</dbReference>
<organism evidence="13 14">
    <name type="scientific">Durusdinium trenchii</name>
    <dbReference type="NCBI Taxonomy" id="1381693"/>
    <lineage>
        <taxon>Eukaryota</taxon>
        <taxon>Sar</taxon>
        <taxon>Alveolata</taxon>
        <taxon>Dinophyceae</taxon>
        <taxon>Suessiales</taxon>
        <taxon>Symbiodiniaceae</taxon>
        <taxon>Durusdinium</taxon>
    </lineage>
</organism>
<evidence type="ECO:0000256" key="1">
    <source>
        <dbReference type="ARBA" id="ARBA00001946"/>
    </source>
</evidence>
<evidence type="ECO:0000256" key="7">
    <source>
        <dbReference type="ARBA" id="ARBA00022840"/>
    </source>
</evidence>
<dbReference type="InterPro" id="IPR002048">
    <property type="entry name" value="EF_hand_dom"/>
</dbReference>
<dbReference type="PROSITE" id="PS50222">
    <property type="entry name" value="EF_HAND_2"/>
    <property type="match status" value="3"/>
</dbReference>
<comment type="cofactor">
    <cofactor evidence="1">
        <name>Mg(2+)</name>
        <dbReference type="ChEBI" id="CHEBI:18420"/>
    </cofactor>
</comment>
<evidence type="ECO:0000256" key="10">
    <source>
        <dbReference type="SAM" id="MobiDB-lite"/>
    </source>
</evidence>
<keyword evidence="7 9" id="KW-0067">ATP-binding</keyword>
<dbReference type="EMBL" id="CAXAMM010010102">
    <property type="protein sequence ID" value="CAK9022296.1"/>
    <property type="molecule type" value="Genomic_DNA"/>
</dbReference>
<keyword evidence="5 13" id="KW-0418">Kinase</keyword>
<feature type="binding site" evidence="9">
    <location>
        <position position="120"/>
    </location>
    <ligand>
        <name>ATP</name>
        <dbReference type="ChEBI" id="CHEBI:30616"/>
    </ligand>
</feature>
<gene>
    <name evidence="13" type="ORF">SCF082_LOCUS15731</name>
</gene>
<name>A0ABP0K6Y1_9DINO</name>
<evidence type="ECO:0000256" key="6">
    <source>
        <dbReference type="ARBA" id="ARBA00022837"/>
    </source>
</evidence>
<feature type="region of interest" description="Disordered" evidence="10">
    <location>
        <begin position="23"/>
        <end position="57"/>
    </location>
</feature>
<dbReference type="Proteomes" id="UP001642464">
    <property type="component" value="Unassembled WGS sequence"/>
</dbReference>
<evidence type="ECO:0000256" key="8">
    <source>
        <dbReference type="ARBA" id="ARBA00024334"/>
    </source>
</evidence>
<feature type="domain" description="EF-hand" evidence="12">
    <location>
        <begin position="457"/>
        <end position="492"/>
    </location>
</feature>
<dbReference type="Gene3D" id="3.30.200.20">
    <property type="entry name" value="Phosphorylase Kinase, domain 1"/>
    <property type="match status" value="1"/>
</dbReference>
<dbReference type="InterPro" id="IPR011009">
    <property type="entry name" value="Kinase-like_dom_sf"/>
</dbReference>
<dbReference type="Gene3D" id="1.10.238.10">
    <property type="entry name" value="EF-hand"/>
    <property type="match status" value="2"/>
</dbReference>
<dbReference type="GO" id="GO:0016301">
    <property type="term" value="F:kinase activity"/>
    <property type="evidence" value="ECO:0007669"/>
    <property type="project" value="UniProtKB-KW"/>
</dbReference>
<sequence length="595" mass="66680">MGGACHYCCEKPQAADRAQIAHHPVHHSPHHPAHRTTHHQEAHHHDFEGHPEGHHLQKRATLQVKDGGFALGNFAATSTGHIEDFYEIEKHKLGEGGFGAVRKGRDKRTGRYYAIKTIRKKGVQEPEKLKEEIDIMRLLDHPNIVRFQESFEDHRLLQLVLELCEGGELIDRVTTEGSVTERQAAGCVRDMLRAINYLHMNNIMHRDLKPENFLLATKEEIGKTSLKLIDFGLAKRFHPGEQVCTKAGTPNYVAPEVLSGRYDEKVDTWSIGVITYLLLSGKHPFTGKTVEQVLQKVKTANFVTEGKHWKGISADGKGFVQACLQKIPMARPSAAHCLRHRWIERLAEKESGPVEKLQMDGLAAFGRMHKLKKAVVTVIATQMSEERIDQLRSMFMTMDRNGDGTLTVAEIKDALDQAHVEMPSNIEQLLYEADTDGSGVIDYTEFLAATLDKKVYVQEDIVWTAFKKFDLDNNGSIDLKELKQIIGDADVAEAMNLKDSSAISNVYAIFEQVDQNHDGKIDFEEFFQMMRGAENSSQAVDGPKKGSSTPTIQEQRMKLSGLLEDLDDAREMSKPVGISSVSPSSELKLSAKIIY</sequence>
<dbReference type="PROSITE" id="PS50011">
    <property type="entry name" value="PROTEIN_KINASE_DOM"/>
    <property type="match status" value="1"/>
</dbReference>
<keyword evidence="14" id="KW-1185">Reference proteome</keyword>
<evidence type="ECO:0000256" key="2">
    <source>
        <dbReference type="ARBA" id="ARBA00022527"/>
    </source>
</evidence>
<feature type="domain" description="EF-hand" evidence="12">
    <location>
        <begin position="386"/>
        <end position="421"/>
    </location>
</feature>
<dbReference type="SUPFAM" id="SSF56112">
    <property type="entry name" value="Protein kinase-like (PK-like)"/>
    <property type="match status" value="1"/>
</dbReference>
<dbReference type="SMART" id="SM00054">
    <property type="entry name" value="EFh"/>
    <property type="match status" value="4"/>
</dbReference>
<evidence type="ECO:0000259" key="11">
    <source>
        <dbReference type="PROSITE" id="PS50011"/>
    </source>
</evidence>
<dbReference type="SUPFAM" id="SSF47473">
    <property type="entry name" value="EF-hand"/>
    <property type="match status" value="1"/>
</dbReference>
<reference evidence="13 14" key="1">
    <citation type="submission" date="2024-02" db="EMBL/GenBank/DDBJ databases">
        <authorList>
            <person name="Chen Y."/>
            <person name="Shah S."/>
            <person name="Dougan E. K."/>
            <person name="Thang M."/>
            <person name="Chan C."/>
        </authorList>
    </citation>
    <scope>NUCLEOTIDE SEQUENCE [LARGE SCALE GENOMIC DNA]</scope>
</reference>
<keyword evidence="6" id="KW-0106">Calcium</keyword>
<dbReference type="InterPro" id="IPR017441">
    <property type="entry name" value="Protein_kinase_ATP_BS"/>
</dbReference>
<feature type="domain" description="Protein kinase" evidence="11">
    <location>
        <begin position="87"/>
        <end position="343"/>
    </location>
</feature>
<dbReference type="InterPro" id="IPR000719">
    <property type="entry name" value="Prot_kinase_dom"/>
</dbReference>
<comment type="similarity">
    <text evidence="8">Belongs to the protein kinase superfamily. Ser/Thr protein kinase family. CDPK subfamily.</text>
</comment>
<evidence type="ECO:0000313" key="14">
    <source>
        <dbReference type="Proteomes" id="UP001642464"/>
    </source>
</evidence>
<comment type="caution">
    <text evidence="13">The sequence shown here is derived from an EMBL/GenBank/DDBJ whole genome shotgun (WGS) entry which is preliminary data.</text>
</comment>
<evidence type="ECO:0000256" key="9">
    <source>
        <dbReference type="PROSITE-ProRule" id="PRU10141"/>
    </source>
</evidence>
<dbReference type="PROSITE" id="PS00108">
    <property type="entry name" value="PROTEIN_KINASE_ST"/>
    <property type="match status" value="1"/>
</dbReference>
<dbReference type="InterPro" id="IPR018247">
    <property type="entry name" value="EF_Hand_1_Ca_BS"/>
</dbReference>
<dbReference type="PANTHER" id="PTHR24349">
    <property type="entry name" value="SERINE/THREONINE-PROTEIN KINASE"/>
    <property type="match status" value="1"/>
</dbReference>
<keyword evidence="2" id="KW-0723">Serine/threonine-protein kinase</keyword>
<keyword evidence="4 9" id="KW-0547">Nucleotide-binding</keyword>
<evidence type="ECO:0000313" key="13">
    <source>
        <dbReference type="EMBL" id="CAK9022296.1"/>
    </source>
</evidence>
<accession>A0ABP0K6Y1</accession>
<feature type="domain" description="EF-hand" evidence="12">
    <location>
        <begin position="501"/>
        <end position="536"/>
    </location>
</feature>
<evidence type="ECO:0000256" key="3">
    <source>
        <dbReference type="ARBA" id="ARBA00022679"/>
    </source>
</evidence>
<dbReference type="CDD" id="cd00051">
    <property type="entry name" value="EFh"/>
    <property type="match status" value="1"/>
</dbReference>
<keyword evidence="3" id="KW-0808">Transferase</keyword>
<dbReference type="InterPro" id="IPR011992">
    <property type="entry name" value="EF-hand-dom_pair"/>
</dbReference>
<dbReference type="InterPro" id="IPR050205">
    <property type="entry name" value="CDPK_Ser/Thr_kinases"/>
</dbReference>
<dbReference type="InterPro" id="IPR008271">
    <property type="entry name" value="Ser/Thr_kinase_AS"/>
</dbReference>
<protein>
    <submittedName>
        <fullName evidence="13">Calcium-dependent protein kinase 2 (PfCDPK2)</fullName>
    </submittedName>
</protein>
<dbReference type="Pfam" id="PF13499">
    <property type="entry name" value="EF-hand_7"/>
    <property type="match status" value="2"/>
</dbReference>